<feature type="transmembrane region" description="Helical" evidence="6">
    <location>
        <begin position="135"/>
        <end position="151"/>
    </location>
</feature>
<dbReference type="EMBL" id="CP056030">
    <property type="protein sequence ID" value="QKZ07715.1"/>
    <property type="molecule type" value="Genomic_DNA"/>
</dbReference>
<feature type="transmembrane region" description="Helical" evidence="6">
    <location>
        <begin position="253"/>
        <end position="270"/>
    </location>
</feature>
<feature type="transmembrane region" description="Helical" evidence="6">
    <location>
        <begin position="24"/>
        <end position="44"/>
    </location>
</feature>
<sequence>MLLMVALIWGTSYGVAKSALVFYPVLGFLSVRFLLTFVLLLPWLRGHVRAALKPGVMMGSILLSIFLAETYGVAMTTASNAAFLISLCVVLTPLVEWAMFGQRPRGETFGYAGLSLLGALMLTGARDVVLNPGDWLILLAALLRALMVCTTRKLQLGTQVPALALTAVQVGVVGFGTLAILLVTTGGVPALPLHLAFWSQTVYLVLFCTLFAFFAQNFALRHTSPSRTSLLMGAEPLFGACFAVMWLGEQLTLVSWCGGALIVLASWLGTRPPKVAKVAAPA</sequence>
<keyword evidence="5 6" id="KW-0472">Membrane</keyword>
<name>A0A7D5DCY0_9PSED</name>
<dbReference type="InterPro" id="IPR037185">
    <property type="entry name" value="EmrE-like"/>
</dbReference>
<evidence type="ECO:0000256" key="5">
    <source>
        <dbReference type="ARBA" id="ARBA00023136"/>
    </source>
</evidence>
<evidence type="ECO:0000256" key="4">
    <source>
        <dbReference type="ARBA" id="ARBA00022989"/>
    </source>
</evidence>
<evidence type="ECO:0000313" key="9">
    <source>
        <dbReference type="Proteomes" id="UP000509568"/>
    </source>
</evidence>
<evidence type="ECO:0000256" key="1">
    <source>
        <dbReference type="ARBA" id="ARBA00004651"/>
    </source>
</evidence>
<dbReference type="AlphaFoldDB" id="A0A7D5DCY0"/>
<evidence type="ECO:0000256" key="3">
    <source>
        <dbReference type="ARBA" id="ARBA00022692"/>
    </source>
</evidence>
<feature type="transmembrane region" description="Helical" evidence="6">
    <location>
        <begin position="228"/>
        <end position="247"/>
    </location>
</feature>
<protein>
    <submittedName>
        <fullName evidence="8">EamA family transporter</fullName>
    </submittedName>
</protein>
<keyword evidence="4 6" id="KW-1133">Transmembrane helix</keyword>
<evidence type="ECO:0000313" key="8">
    <source>
        <dbReference type="EMBL" id="QKZ07715.1"/>
    </source>
</evidence>
<keyword evidence="9" id="KW-1185">Reference proteome</keyword>
<comment type="subcellular location">
    <subcellularLocation>
        <location evidence="1">Cell membrane</location>
        <topology evidence="1">Multi-pass membrane protein</topology>
    </subcellularLocation>
</comment>
<dbReference type="InterPro" id="IPR000620">
    <property type="entry name" value="EamA_dom"/>
</dbReference>
<dbReference type="Pfam" id="PF00892">
    <property type="entry name" value="EamA"/>
    <property type="match status" value="2"/>
</dbReference>
<dbReference type="PANTHER" id="PTHR42920:SF5">
    <property type="entry name" value="EAMA DOMAIN-CONTAINING PROTEIN"/>
    <property type="match status" value="1"/>
</dbReference>
<dbReference type="SUPFAM" id="SSF103481">
    <property type="entry name" value="Multidrug resistance efflux transporter EmrE"/>
    <property type="match status" value="2"/>
</dbReference>
<keyword evidence="3 6" id="KW-0812">Transmembrane</keyword>
<dbReference type="KEGG" id="pez:HWQ56_17460"/>
<feature type="transmembrane region" description="Helical" evidence="6">
    <location>
        <begin position="56"/>
        <end position="75"/>
    </location>
</feature>
<feature type="transmembrane region" description="Helical" evidence="6">
    <location>
        <begin position="109"/>
        <end position="129"/>
    </location>
</feature>
<dbReference type="GO" id="GO:0005886">
    <property type="term" value="C:plasma membrane"/>
    <property type="evidence" value="ECO:0007669"/>
    <property type="project" value="UniProtKB-SubCell"/>
</dbReference>
<reference evidence="8 9" key="1">
    <citation type="submission" date="2020-06" db="EMBL/GenBank/DDBJ databases">
        <title>Pseudomonas eucalypticola sp. nov., an endophyte of Eucalyptus dunnii leaves with biocontrol ability of eucalyptus leaf blight.</title>
        <authorList>
            <person name="Liu Y."/>
            <person name="Song Z."/>
            <person name="Zeng H."/>
            <person name="Lu M."/>
            <person name="Wang X."/>
            <person name="Lian X."/>
            <person name="Zhang Q."/>
        </authorList>
    </citation>
    <scope>NUCLEOTIDE SEQUENCE [LARGE SCALE GENOMIC DNA]</scope>
    <source>
        <strain evidence="8 9">NP-1</strain>
    </source>
</reference>
<dbReference type="PANTHER" id="PTHR42920">
    <property type="entry name" value="OS03G0707200 PROTEIN-RELATED"/>
    <property type="match status" value="1"/>
</dbReference>
<dbReference type="InterPro" id="IPR051258">
    <property type="entry name" value="Diverse_Substrate_Transporter"/>
</dbReference>
<feature type="domain" description="EamA" evidence="7">
    <location>
        <begin position="132"/>
        <end position="268"/>
    </location>
</feature>
<keyword evidence="2" id="KW-1003">Cell membrane</keyword>
<feature type="domain" description="EamA" evidence="7">
    <location>
        <begin position="2"/>
        <end position="123"/>
    </location>
</feature>
<evidence type="ECO:0000259" key="7">
    <source>
        <dbReference type="Pfam" id="PF00892"/>
    </source>
</evidence>
<gene>
    <name evidence="8" type="ORF">HWQ56_17460</name>
</gene>
<feature type="transmembrane region" description="Helical" evidence="6">
    <location>
        <begin position="195"/>
        <end position="216"/>
    </location>
</feature>
<evidence type="ECO:0000256" key="2">
    <source>
        <dbReference type="ARBA" id="ARBA00022475"/>
    </source>
</evidence>
<dbReference type="Proteomes" id="UP000509568">
    <property type="component" value="Chromosome"/>
</dbReference>
<proteinExistence type="predicted"/>
<accession>A0A7D5DCY0</accession>
<organism evidence="8 9">
    <name type="scientific">Pseudomonas eucalypticola</name>
    <dbReference type="NCBI Taxonomy" id="2599595"/>
    <lineage>
        <taxon>Bacteria</taxon>
        <taxon>Pseudomonadati</taxon>
        <taxon>Pseudomonadota</taxon>
        <taxon>Gammaproteobacteria</taxon>
        <taxon>Pseudomonadales</taxon>
        <taxon>Pseudomonadaceae</taxon>
        <taxon>Pseudomonas</taxon>
    </lineage>
</organism>
<evidence type="ECO:0000256" key="6">
    <source>
        <dbReference type="SAM" id="Phobius"/>
    </source>
</evidence>
<feature type="transmembrane region" description="Helical" evidence="6">
    <location>
        <begin position="163"/>
        <end position="183"/>
    </location>
</feature>
<feature type="transmembrane region" description="Helical" evidence="6">
    <location>
        <begin position="81"/>
        <end position="100"/>
    </location>
</feature>